<proteinExistence type="predicted"/>
<dbReference type="Proteomes" id="UP001295740">
    <property type="component" value="Unassembled WGS sequence"/>
</dbReference>
<evidence type="ECO:0000313" key="2">
    <source>
        <dbReference type="Proteomes" id="UP001295740"/>
    </source>
</evidence>
<dbReference type="AlphaFoldDB" id="A0AAI8YJF6"/>
<dbReference type="EMBL" id="CAUWAG010000012">
    <property type="protein sequence ID" value="CAJ2509496.1"/>
    <property type="molecule type" value="Genomic_DNA"/>
</dbReference>
<sequence>MASTLPLQQSSGGLITGKENHIGYGKTAVGGLIAETTEPIGRIKPEQVPNKHMLVL</sequence>
<keyword evidence="2" id="KW-1185">Reference proteome</keyword>
<comment type="caution">
    <text evidence="1">The sequence shown here is derived from an EMBL/GenBank/DDBJ whole genome shotgun (WGS) entry which is preliminary data.</text>
</comment>
<reference evidence="1" key="1">
    <citation type="submission" date="2023-10" db="EMBL/GenBank/DDBJ databases">
        <authorList>
            <person name="Hackl T."/>
        </authorList>
    </citation>
    <scope>NUCLEOTIDE SEQUENCE</scope>
</reference>
<organism evidence="1 2">
    <name type="scientific">Anthostomella pinea</name>
    <dbReference type="NCBI Taxonomy" id="933095"/>
    <lineage>
        <taxon>Eukaryota</taxon>
        <taxon>Fungi</taxon>
        <taxon>Dikarya</taxon>
        <taxon>Ascomycota</taxon>
        <taxon>Pezizomycotina</taxon>
        <taxon>Sordariomycetes</taxon>
        <taxon>Xylariomycetidae</taxon>
        <taxon>Xylariales</taxon>
        <taxon>Xylariaceae</taxon>
        <taxon>Anthostomella</taxon>
    </lineage>
</organism>
<gene>
    <name evidence="1" type="ORF">KHLLAP_LOCUS9964</name>
</gene>
<evidence type="ECO:0000313" key="1">
    <source>
        <dbReference type="EMBL" id="CAJ2509496.1"/>
    </source>
</evidence>
<protein>
    <submittedName>
        <fullName evidence="1">Uu.00g145220.m01.CDS01</fullName>
    </submittedName>
</protein>
<accession>A0AAI8YJF6</accession>
<name>A0AAI8YJF6_9PEZI</name>